<dbReference type="Gene3D" id="2.60.40.150">
    <property type="entry name" value="C2 domain"/>
    <property type="match status" value="1"/>
</dbReference>
<dbReference type="InterPro" id="IPR000008">
    <property type="entry name" value="C2_dom"/>
</dbReference>
<dbReference type="EMBL" id="EF084818">
    <property type="protein sequence ID" value="ABK24127.1"/>
    <property type="molecule type" value="mRNA"/>
</dbReference>
<sequence>MKERRKREGQRQPKKRAIEVRIISAQDLEDVKLIGKMRCYAVLYIDPEHKASTRIDENGGINPFWNELLVLQADDELLSQNMAAVNVDIYARGHMRDKLVGTSRILISQVLKGGDAANLYDNPILNIWIPPAGKFLLRRSSLSFSRVDCDEQDNVKERENGLKSEAGGRARADEHSPQDVIVNGYH</sequence>
<dbReference type="PANTHER" id="PTHR32246">
    <property type="entry name" value="INGRESSION PROTEIN FIC1"/>
    <property type="match status" value="1"/>
</dbReference>
<dbReference type="CDD" id="cd04051">
    <property type="entry name" value="C2_SRC2_like"/>
    <property type="match status" value="1"/>
</dbReference>
<dbReference type="SUPFAM" id="SSF49562">
    <property type="entry name" value="C2 domain (Calcium/lipid-binding domain, CaLB)"/>
    <property type="match status" value="1"/>
</dbReference>
<accession>A9NU16</accession>
<dbReference type="GO" id="GO:0006952">
    <property type="term" value="P:defense response"/>
    <property type="evidence" value="ECO:0007669"/>
    <property type="project" value="InterPro"/>
</dbReference>
<feature type="compositionally biased region" description="Basic and acidic residues" evidence="1">
    <location>
        <begin position="157"/>
        <end position="177"/>
    </location>
</feature>
<dbReference type="InterPro" id="IPR035892">
    <property type="entry name" value="C2_domain_sf"/>
</dbReference>
<proteinExistence type="evidence at transcript level"/>
<dbReference type="PROSITE" id="PS50004">
    <property type="entry name" value="C2"/>
    <property type="match status" value="1"/>
</dbReference>
<name>A9NU16_PICSI</name>
<dbReference type="InterPro" id="IPR044750">
    <property type="entry name" value="C2_SRC2/BAP"/>
</dbReference>
<evidence type="ECO:0000256" key="1">
    <source>
        <dbReference type="SAM" id="MobiDB-lite"/>
    </source>
</evidence>
<dbReference type="AlphaFoldDB" id="A9NU16"/>
<evidence type="ECO:0000259" key="2">
    <source>
        <dbReference type="PROSITE" id="PS50004"/>
    </source>
</evidence>
<feature type="region of interest" description="Disordered" evidence="1">
    <location>
        <begin position="157"/>
        <end position="186"/>
    </location>
</feature>
<dbReference type="SMART" id="SM00239">
    <property type="entry name" value="C2"/>
    <property type="match status" value="1"/>
</dbReference>
<protein>
    <recommendedName>
        <fullName evidence="2">C2 domain-containing protein</fullName>
    </recommendedName>
</protein>
<reference evidence="3" key="1">
    <citation type="journal article" date="2008" name="BMC Genomics">
        <title>A conifer genomics resource of 200,000 spruce (Picea spp.) ESTs and 6,464 high-quality, sequence-finished full-length cDNAs for Sitka spruce (Picea sitchensis).</title>
        <authorList>
            <person name="Ralph S.G."/>
            <person name="Chun H.J."/>
            <person name="Kolosova N."/>
            <person name="Cooper D."/>
            <person name="Oddy C."/>
            <person name="Ritland C.E."/>
            <person name="Kirkpatrick R."/>
            <person name="Moore R."/>
            <person name="Barber S."/>
            <person name="Holt R.A."/>
            <person name="Jones S.J."/>
            <person name="Marra M.A."/>
            <person name="Douglas C.J."/>
            <person name="Ritland K."/>
            <person name="Bohlmann J."/>
        </authorList>
    </citation>
    <scope>NUCLEOTIDE SEQUENCE</scope>
    <source>
        <tissue evidence="3">Bark</tissue>
    </source>
</reference>
<evidence type="ECO:0000313" key="3">
    <source>
        <dbReference type="EMBL" id="ABK24127.1"/>
    </source>
</evidence>
<organism evidence="3">
    <name type="scientific">Picea sitchensis</name>
    <name type="common">Sitka spruce</name>
    <name type="synonym">Pinus sitchensis</name>
    <dbReference type="NCBI Taxonomy" id="3332"/>
    <lineage>
        <taxon>Eukaryota</taxon>
        <taxon>Viridiplantae</taxon>
        <taxon>Streptophyta</taxon>
        <taxon>Embryophyta</taxon>
        <taxon>Tracheophyta</taxon>
        <taxon>Spermatophyta</taxon>
        <taxon>Pinopsida</taxon>
        <taxon>Pinidae</taxon>
        <taxon>Conifers I</taxon>
        <taxon>Pinales</taxon>
        <taxon>Pinaceae</taxon>
        <taxon>Picea</taxon>
    </lineage>
</organism>
<feature type="domain" description="C2" evidence="2">
    <location>
        <begin position="1"/>
        <end position="120"/>
    </location>
</feature>
<dbReference type="PANTHER" id="PTHR32246:SF88">
    <property type="entry name" value="PROTEIN SRC2 HOMOLOG"/>
    <property type="match status" value="1"/>
</dbReference>
<dbReference type="Pfam" id="PF00168">
    <property type="entry name" value="C2"/>
    <property type="match status" value="1"/>
</dbReference>